<accession>A0A0E4GWT5</accession>
<evidence type="ECO:0000313" key="2">
    <source>
        <dbReference type="EMBL" id="CQB51988.1"/>
    </source>
</evidence>
<dbReference type="STRING" id="690567.2451"/>
<evidence type="ECO:0000313" key="3">
    <source>
        <dbReference type="Proteomes" id="UP000045545"/>
    </source>
</evidence>
<protein>
    <submittedName>
        <fullName evidence="2">p-loop containing nucleoside triphosphate hydrolase</fullName>
    </submittedName>
</protein>
<dbReference type="AlphaFoldDB" id="A0A0E4GWT5"/>
<evidence type="ECO:0000256" key="1">
    <source>
        <dbReference type="SAM" id="Coils"/>
    </source>
</evidence>
<gene>
    <name evidence="2" type="ORF">2451</name>
</gene>
<dbReference type="GO" id="GO:0016787">
    <property type="term" value="F:hydrolase activity"/>
    <property type="evidence" value="ECO:0007669"/>
    <property type="project" value="UniProtKB-KW"/>
</dbReference>
<dbReference type="OrthoDB" id="9781752at2"/>
<dbReference type="SUPFAM" id="SSF52540">
    <property type="entry name" value="P-loop containing nucleoside triphosphate hydrolases"/>
    <property type="match status" value="2"/>
</dbReference>
<dbReference type="RefSeq" id="WP_046499450.1">
    <property type="nucleotide sequence ID" value="NZ_CGIH01000042.1"/>
</dbReference>
<dbReference type="EMBL" id="CGIH01000042">
    <property type="protein sequence ID" value="CQB51988.1"/>
    <property type="molecule type" value="Genomic_DNA"/>
</dbReference>
<name>A0A0E4GWT5_9FIRM</name>
<proteinExistence type="predicted"/>
<reference evidence="2 3" key="1">
    <citation type="submission" date="2015-03" db="EMBL/GenBank/DDBJ databases">
        <authorList>
            <person name="Murphy D."/>
        </authorList>
    </citation>
    <scope>NUCLEOTIDE SEQUENCE [LARGE SCALE GENOMIC DNA]</scope>
    <source>
        <strain evidence="2 3">OL-4</strain>
    </source>
</reference>
<sequence length="357" mass="40038">MNKQGLIRYVFVNSHTSQGFHTFIPELIQGIGSVYILKGAPGSGKSTFIRLAGEIMSERGFEVEFWISALDAITPDGVYIPQLDLAVINGSLPESIEPRYPGVRDQLINMGEYLDRDIVMPHRAEIIKLIDGMNTSRQEVYNLLKEAGQVKAEIRRLNSRQLNIGKLEILIQQLGTEILENRPGEKHYFSGAVTADGLVDYVNELSSACQKRYIFQGPSGSGKSTAINELARQARTAGYFLEYYHSGLEAENLVMVIIRNLQIALIEADGVEIPLKPWDVVVDLSSCLDADNNSKLNEGTSIYYRNFESLMLKAQHELEKANQMNKDLKKIYSSAMDFAGLDQLRTKLLEEIQNKET</sequence>
<organism evidence="2 3">
    <name type="scientific">Syntrophomonas zehnderi OL-4</name>
    <dbReference type="NCBI Taxonomy" id="690567"/>
    <lineage>
        <taxon>Bacteria</taxon>
        <taxon>Bacillati</taxon>
        <taxon>Bacillota</taxon>
        <taxon>Clostridia</taxon>
        <taxon>Eubacteriales</taxon>
        <taxon>Syntrophomonadaceae</taxon>
        <taxon>Syntrophomonas</taxon>
    </lineage>
</organism>
<dbReference type="InterPro" id="IPR027417">
    <property type="entry name" value="P-loop_NTPase"/>
</dbReference>
<keyword evidence="1" id="KW-0175">Coiled coil</keyword>
<feature type="coiled-coil region" evidence="1">
    <location>
        <begin position="304"/>
        <end position="331"/>
    </location>
</feature>
<keyword evidence="3" id="KW-1185">Reference proteome</keyword>
<keyword evidence="2" id="KW-0378">Hydrolase</keyword>
<dbReference type="Proteomes" id="UP000045545">
    <property type="component" value="Unassembled WGS sequence"/>
</dbReference>